<comment type="caution">
    <text evidence="1">The sequence shown here is derived from an EMBL/GenBank/DDBJ whole genome shotgun (WGS) entry which is preliminary data.</text>
</comment>
<dbReference type="AlphaFoldDB" id="A0A2P4PBJ5"/>
<evidence type="ECO:0000313" key="1">
    <source>
        <dbReference type="EMBL" id="POG62778.1"/>
    </source>
</evidence>
<proteinExistence type="predicted"/>
<name>A0A2P4PBJ5_RHIID</name>
<protein>
    <submittedName>
        <fullName evidence="1">Uncharacterized protein</fullName>
    </submittedName>
</protein>
<reference evidence="1 2" key="1">
    <citation type="journal article" date="2013" name="Proc. Natl. Acad. Sci. U.S.A.">
        <title>Genome of an arbuscular mycorrhizal fungus provides insight into the oldest plant symbiosis.</title>
        <authorList>
            <person name="Tisserant E."/>
            <person name="Malbreil M."/>
            <person name="Kuo A."/>
            <person name="Kohler A."/>
            <person name="Symeonidi A."/>
            <person name="Balestrini R."/>
            <person name="Charron P."/>
            <person name="Duensing N."/>
            <person name="Frei Dit Frey N."/>
            <person name="Gianinazzi-Pearson V."/>
            <person name="Gilbert L.B."/>
            <person name="Handa Y."/>
            <person name="Herr J.R."/>
            <person name="Hijri M."/>
            <person name="Koul R."/>
            <person name="Kawaguchi M."/>
            <person name="Krajinski F."/>
            <person name="Lammers P.J."/>
            <person name="Masclaux F.G."/>
            <person name="Murat C."/>
            <person name="Morin E."/>
            <person name="Ndikumana S."/>
            <person name="Pagni M."/>
            <person name="Petitpierre D."/>
            <person name="Requena N."/>
            <person name="Rosikiewicz P."/>
            <person name="Riley R."/>
            <person name="Saito K."/>
            <person name="San Clemente H."/>
            <person name="Shapiro H."/>
            <person name="van Tuinen D."/>
            <person name="Becard G."/>
            <person name="Bonfante P."/>
            <person name="Paszkowski U."/>
            <person name="Shachar-Hill Y.Y."/>
            <person name="Tuskan G.A."/>
            <person name="Young P.W."/>
            <person name="Sanders I.R."/>
            <person name="Henrissat B."/>
            <person name="Rensing S.A."/>
            <person name="Grigoriev I.V."/>
            <person name="Corradi N."/>
            <person name="Roux C."/>
            <person name="Martin F."/>
        </authorList>
    </citation>
    <scope>NUCLEOTIDE SEQUENCE [LARGE SCALE GENOMIC DNA]</scope>
    <source>
        <strain evidence="1 2">DAOM 197198</strain>
    </source>
</reference>
<organism evidence="1 2">
    <name type="scientific">Rhizophagus irregularis (strain DAOM 181602 / DAOM 197198 / MUCL 43194)</name>
    <name type="common">Arbuscular mycorrhizal fungus</name>
    <name type="synonym">Glomus intraradices</name>
    <dbReference type="NCBI Taxonomy" id="747089"/>
    <lineage>
        <taxon>Eukaryota</taxon>
        <taxon>Fungi</taxon>
        <taxon>Fungi incertae sedis</taxon>
        <taxon>Mucoromycota</taxon>
        <taxon>Glomeromycotina</taxon>
        <taxon>Glomeromycetes</taxon>
        <taxon>Glomerales</taxon>
        <taxon>Glomeraceae</taxon>
        <taxon>Rhizophagus</taxon>
    </lineage>
</organism>
<reference evidence="1 2" key="2">
    <citation type="journal article" date="2018" name="New Phytol.">
        <title>High intraspecific genome diversity in the model arbuscular mycorrhizal symbiont Rhizophagus irregularis.</title>
        <authorList>
            <person name="Chen E.C.H."/>
            <person name="Morin E."/>
            <person name="Beaudet D."/>
            <person name="Noel J."/>
            <person name="Yildirir G."/>
            <person name="Ndikumana S."/>
            <person name="Charron P."/>
            <person name="St-Onge C."/>
            <person name="Giorgi J."/>
            <person name="Kruger M."/>
            <person name="Marton T."/>
            <person name="Ropars J."/>
            <person name="Grigoriev I.V."/>
            <person name="Hainaut M."/>
            <person name="Henrissat B."/>
            <person name="Roux C."/>
            <person name="Martin F."/>
            <person name="Corradi N."/>
        </authorList>
    </citation>
    <scope>NUCLEOTIDE SEQUENCE [LARGE SCALE GENOMIC DNA]</scope>
    <source>
        <strain evidence="1 2">DAOM 197198</strain>
    </source>
</reference>
<gene>
    <name evidence="1" type="ORF">GLOIN_2v1784903</name>
</gene>
<dbReference type="Proteomes" id="UP000018888">
    <property type="component" value="Unassembled WGS sequence"/>
</dbReference>
<dbReference type="VEuPathDB" id="FungiDB:RhiirFUN_015795"/>
<evidence type="ECO:0000313" key="2">
    <source>
        <dbReference type="Proteomes" id="UP000018888"/>
    </source>
</evidence>
<dbReference type="EMBL" id="AUPC02000289">
    <property type="protein sequence ID" value="POG62778.1"/>
    <property type="molecule type" value="Genomic_DNA"/>
</dbReference>
<keyword evidence="2" id="KW-1185">Reference proteome</keyword>
<sequence>MEIISDRENITDQENIDEFQIEEVSTYPINNNILYRERVNKVTKRSFNYVIIKEGVYPNGTQTGPKSLQDSKQLGDVHPKRRLFVVKLIILMKYHNFVLNMAPTFNMLFF</sequence>
<accession>A0A2P4PBJ5</accession>